<keyword evidence="3" id="KW-1185">Reference proteome</keyword>
<dbReference type="STRING" id="336566.ABB30_12860"/>
<dbReference type="Pfam" id="PF13223">
    <property type="entry name" value="DUF4031"/>
    <property type="match status" value="1"/>
</dbReference>
<sequence>MAVYVDDAVHRWRGLRWAHLMADTVGELHAMAQRLGIPQRAFQNKASGVHYDIPAHLRPLAIALGTVPLSRHTDRAQLRAVIARAREQWQPEPPPVA</sequence>
<dbReference type="InterPro" id="IPR025109">
    <property type="entry name" value="DUF4031"/>
</dbReference>
<comment type="caution">
    <text evidence="2">The sequence shown here is derived from an EMBL/GenBank/DDBJ whole genome shotgun (WGS) entry which is preliminary data.</text>
</comment>
<dbReference type="OrthoDB" id="9808993at2"/>
<organism evidence="2 3">
    <name type="scientific">Stenotrophomonas ginsengisoli</name>
    <dbReference type="NCBI Taxonomy" id="336566"/>
    <lineage>
        <taxon>Bacteria</taxon>
        <taxon>Pseudomonadati</taxon>
        <taxon>Pseudomonadota</taxon>
        <taxon>Gammaproteobacteria</taxon>
        <taxon>Lysobacterales</taxon>
        <taxon>Lysobacteraceae</taxon>
        <taxon>Stenotrophomonas</taxon>
    </lineage>
</organism>
<dbReference type="Proteomes" id="UP000050956">
    <property type="component" value="Unassembled WGS sequence"/>
</dbReference>
<dbReference type="PATRIC" id="fig|336566.3.peg.2078"/>
<accession>A0A0R0DCU9</accession>
<reference evidence="2 3" key="1">
    <citation type="submission" date="2015-05" db="EMBL/GenBank/DDBJ databases">
        <title>Genome sequencing and analysis of members of genus Stenotrophomonas.</title>
        <authorList>
            <person name="Patil P.P."/>
            <person name="Midha S."/>
            <person name="Patil P.B."/>
        </authorList>
    </citation>
    <scope>NUCLEOTIDE SEQUENCE [LARGE SCALE GENOMIC DNA]</scope>
    <source>
        <strain evidence="2 3">DSM 24757</strain>
    </source>
</reference>
<feature type="domain" description="DUF4031" evidence="1">
    <location>
        <begin position="3"/>
        <end position="80"/>
    </location>
</feature>
<protein>
    <recommendedName>
        <fullName evidence="1">DUF4031 domain-containing protein</fullName>
    </recommendedName>
</protein>
<evidence type="ECO:0000313" key="3">
    <source>
        <dbReference type="Proteomes" id="UP000050956"/>
    </source>
</evidence>
<gene>
    <name evidence="2" type="ORF">ABB30_12860</name>
</gene>
<name>A0A0R0DCU9_9GAMM</name>
<proteinExistence type="predicted"/>
<dbReference type="RefSeq" id="WP_057638716.1">
    <property type="nucleotide sequence ID" value="NZ_LDJM01000034.1"/>
</dbReference>
<evidence type="ECO:0000313" key="2">
    <source>
        <dbReference type="EMBL" id="KRG75075.1"/>
    </source>
</evidence>
<dbReference type="EMBL" id="LDJM01000034">
    <property type="protein sequence ID" value="KRG75075.1"/>
    <property type="molecule type" value="Genomic_DNA"/>
</dbReference>
<dbReference type="AlphaFoldDB" id="A0A0R0DCU9"/>
<evidence type="ECO:0000259" key="1">
    <source>
        <dbReference type="Pfam" id="PF13223"/>
    </source>
</evidence>